<accession>A0AAN7ZSL3</accession>
<feature type="region of interest" description="Disordered" evidence="1">
    <location>
        <begin position="292"/>
        <end position="345"/>
    </location>
</feature>
<feature type="compositionally biased region" description="Low complexity" evidence="1">
    <location>
        <begin position="803"/>
        <end position="818"/>
    </location>
</feature>
<feature type="compositionally biased region" description="Low complexity" evidence="1">
    <location>
        <begin position="393"/>
        <end position="409"/>
    </location>
</feature>
<protein>
    <recommendedName>
        <fullName evidence="2">Protein Zds1 C-terminal domain-containing protein</fullName>
    </recommendedName>
</protein>
<feature type="compositionally biased region" description="Polar residues" evidence="1">
    <location>
        <begin position="507"/>
        <end position="516"/>
    </location>
</feature>
<dbReference type="PANTHER" id="PTHR28089">
    <property type="entry name" value="PROTEIN ZDS1-RELATED"/>
    <property type="match status" value="1"/>
</dbReference>
<evidence type="ECO:0000313" key="4">
    <source>
        <dbReference type="Proteomes" id="UP001306508"/>
    </source>
</evidence>
<feature type="compositionally biased region" description="Polar residues" evidence="1">
    <location>
        <begin position="551"/>
        <end position="569"/>
    </location>
</feature>
<dbReference type="SMART" id="SM01327">
    <property type="entry name" value="Zds_C"/>
    <property type="match status" value="1"/>
</dbReference>
<feature type="compositionally biased region" description="Polar residues" evidence="1">
    <location>
        <begin position="687"/>
        <end position="706"/>
    </location>
</feature>
<feature type="region of interest" description="Disordered" evidence="1">
    <location>
        <begin position="863"/>
        <end position="934"/>
    </location>
</feature>
<dbReference type="Proteomes" id="UP001306508">
    <property type="component" value="Unassembled WGS sequence"/>
</dbReference>
<evidence type="ECO:0000313" key="3">
    <source>
        <dbReference type="EMBL" id="KAK5780209.1"/>
    </source>
</evidence>
<sequence length="1167" mass="131317">MSSQLLRNRNSEPIKRSIISDIKDKRKSDVLIAAKSLDHEVQNVKNLKRLSIGSMDLLIDPELEFTVNNNKYDINNDAIITTTTTTTATTATTITANCSEFESDEDNSIEITRTEYLHHDNSSSSLVLSNNFTNSDNHSISVDSDKNLNSQSAKDNKIISNRRLSGVGSLKRGSNNIYRNTRKPSSQFQTQDNDLTATNNNKESSASIATANKHIKNNLLWVPASQHPHVKPQNYLELVQDTLQNISLDSDIMQTADSLENSENVKDDDKQVHQGTLDADINKSLRRHSSIVKRPSILRRSYNGYENDNKEDVSTSNNNNNDNNDNNNNADNNNINHNTNKNSTINFEGKRSVSLKDITEELTRISYSVGLTNNDAITLAKTLSMTGSYTNPDLSDNSDSLQDLHSSLSGTDNENEFASNMLMKNGITIPSRSSLRRSKFNTYKIKGATPSGITDKSSALKYSLSDELLDRRKQLPFLYSNKKSNTNYTHNNNNNNTNRSISEHHQYSNSTESPGSISDLYDHYRHSSGDWDVSDTTSQLHDGESHESHTSQDTSLNSQETSNDSVLYRPSQGQQFISERFTDNTKEQIENERPWSWIDTESSSDNLQNFTEDRESIEIEGDKLDNDDHPDFINLMVVTKNKSSEKINHSKNRHLPIFNLNLYSERKEETTNTKSNDKTNTSKQKNMSDSNNHSVNELIDSSESLQNNSTANTITTNSNNNINPNKNDNVKKSLLNNNKDEIPETRKETLEEKFVKLFKRRHHSNKTTGSSSIKGFSSRSQTQEELRKKISKFRSRNKKDHVNNSPTNKNNPTNENNINTTTIEQTNREINTNFSVDDPIHRQIAVSEQPKINVTLQDMSYDGKRANREKEKGEKGLEVKEGIEEEEEEKEEDTTTLPALQPAVSVTSSKQTNSSPTSLQLENNTTTLTTTSDNNGTHVVETVCELDGDESQELSNSELHIQENNITTFVDNNNNLLKNDAHNNNSSHESSADSVENGVPGVLPPRKLTFADVKRPERPNAPIQFTDSAFGFPLPMLTVSTVIMFDHRLGINVERAIYRLSHLKLSDPKRELRQQVLLSNFMYAYLNLVNHTLYMEQANANNIGNMPGDGSQMNTYGEHINQQRMVGSIDEKSNIEANTNASTSAYGNSYTTEHNESNESIIIPDIS</sequence>
<dbReference type="GO" id="GO:0030010">
    <property type="term" value="P:establishment of cell polarity"/>
    <property type="evidence" value="ECO:0007669"/>
    <property type="project" value="TreeGrafter"/>
</dbReference>
<comment type="caution">
    <text evidence="3">The sequence shown here is derived from an EMBL/GenBank/DDBJ whole genome shotgun (WGS) entry which is preliminary data.</text>
</comment>
<dbReference type="InterPro" id="IPR040206">
    <property type="entry name" value="Zds1/2"/>
</dbReference>
<dbReference type="GO" id="GO:0010971">
    <property type="term" value="P:positive regulation of G2/M transition of mitotic cell cycle"/>
    <property type="evidence" value="ECO:0007669"/>
    <property type="project" value="TreeGrafter"/>
</dbReference>
<feature type="compositionally biased region" description="Polar residues" evidence="1">
    <location>
        <begin position="172"/>
        <end position="195"/>
    </location>
</feature>
<name>A0AAN7ZSL3_9SACH</name>
<feature type="region of interest" description="Disordered" evidence="1">
    <location>
        <begin position="164"/>
        <end position="195"/>
    </location>
</feature>
<feature type="compositionally biased region" description="Basic and acidic residues" evidence="1">
    <location>
        <begin position="666"/>
        <end position="677"/>
    </location>
</feature>
<feature type="compositionally biased region" description="Polar residues" evidence="1">
    <location>
        <begin position="904"/>
        <end position="922"/>
    </location>
</feature>
<feature type="compositionally biased region" description="Acidic residues" evidence="1">
    <location>
        <begin position="883"/>
        <end position="894"/>
    </location>
</feature>
<feature type="compositionally biased region" description="Low complexity" evidence="1">
    <location>
        <begin position="977"/>
        <end position="997"/>
    </location>
</feature>
<keyword evidence="4" id="KW-1185">Reference proteome</keyword>
<feature type="compositionally biased region" description="Basic and acidic residues" evidence="1">
    <location>
        <begin position="863"/>
        <end position="882"/>
    </location>
</feature>
<feature type="region of interest" description="Disordered" evidence="1">
    <location>
        <begin position="391"/>
        <end position="411"/>
    </location>
</feature>
<feature type="compositionally biased region" description="Low complexity" evidence="1">
    <location>
        <begin position="314"/>
        <end position="345"/>
    </location>
</feature>
<feature type="region of interest" description="Disordered" evidence="1">
    <location>
        <begin position="977"/>
        <end position="1001"/>
    </location>
</feature>
<dbReference type="EMBL" id="JAWIZZ010000045">
    <property type="protein sequence ID" value="KAK5780209.1"/>
    <property type="molecule type" value="Genomic_DNA"/>
</dbReference>
<dbReference type="PANTHER" id="PTHR28089:SF1">
    <property type="entry name" value="PROTEIN ZDS1-RELATED"/>
    <property type="match status" value="1"/>
</dbReference>
<gene>
    <name evidence="3" type="ORF">RI543_002754</name>
</gene>
<feature type="compositionally biased region" description="Basic residues" evidence="1">
    <location>
        <begin position="789"/>
        <end position="799"/>
    </location>
</feature>
<feature type="compositionally biased region" description="Low complexity" evidence="1">
    <location>
        <begin position="770"/>
        <end position="780"/>
    </location>
</feature>
<feature type="compositionally biased region" description="Basic and acidic residues" evidence="1">
    <location>
        <begin position="520"/>
        <end position="529"/>
    </location>
</feature>
<dbReference type="Pfam" id="PF08632">
    <property type="entry name" value="Zds_C"/>
    <property type="match status" value="1"/>
</dbReference>
<feature type="compositionally biased region" description="Low complexity" evidence="1">
    <location>
        <begin position="707"/>
        <end position="727"/>
    </location>
</feature>
<feature type="region of interest" description="Disordered" evidence="1">
    <location>
        <begin position="761"/>
        <end position="818"/>
    </location>
</feature>
<feature type="region of interest" description="Disordered" evidence="1">
    <location>
        <begin position="479"/>
        <end position="569"/>
    </location>
</feature>
<feature type="domain" description="Protein Zds1 C-terminal" evidence="2">
    <location>
        <begin position="1038"/>
        <end position="1090"/>
    </location>
</feature>
<evidence type="ECO:0000259" key="2">
    <source>
        <dbReference type="SMART" id="SM01327"/>
    </source>
</evidence>
<dbReference type="InterPro" id="IPR013941">
    <property type="entry name" value="ZDS1_C"/>
</dbReference>
<feature type="region of interest" description="Disordered" evidence="1">
    <location>
        <begin position="1146"/>
        <end position="1167"/>
    </location>
</feature>
<dbReference type="GO" id="GO:0005737">
    <property type="term" value="C:cytoplasm"/>
    <property type="evidence" value="ECO:0007669"/>
    <property type="project" value="TreeGrafter"/>
</dbReference>
<reference evidence="4" key="1">
    <citation type="submission" date="2023-07" db="EMBL/GenBank/DDBJ databases">
        <title>A draft genome of Kazachstania heterogenica Y-27499.</title>
        <authorList>
            <person name="Donic C."/>
            <person name="Kralova J.S."/>
            <person name="Fidel L."/>
            <person name="Ben-Dor S."/>
            <person name="Jung S."/>
        </authorList>
    </citation>
    <scope>NUCLEOTIDE SEQUENCE [LARGE SCALE GENOMIC DNA]</scope>
    <source>
        <strain evidence="4">Y27499</strain>
    </source>
</reference>
<proteinExistence type="predicted"/>
<feature type="region of interest" description="Disordered" evidence="1">
    <location>
        <begin position="666"/>
        <end position="744"/>
    </location>
</feature>
<evidence type="ECO:0000256" key="1">
    <source>
        <dbReference type="SAM" id="MobiDB-lite"/>
    </source>
</evidence>
<feature type="compositionally biased region" description="Low complexity" evidence="1">
    <location>
        <begin position="485"/>
        <end position="498"/>
    </location>
</feature>
<feature type="compositionally biased region" description="Low complexity" evidence="1">
    <location>
        <begin position="923"/>
        <end position="934"/>
    </location>
</feature>
<organism evidence="3 4">
    <name type="scientific">Arxiozyma heterogenica</name>
    <dbReference type="NCBI Taxonomy" id="278026"/>
    <lineage>
        <taxon>Eukaryota</taxon>
        <taxon>Fungi</taxon>
        <taxon>Dikarya</taxon>
        <taxon>Ascomycota</taxon>
        <taxon>Saccharomycotina</taxon>
        <taxon>Saccharomycetes</taxon>
        <taxon>Saccharomycetales</taxon>
        <taxon>Saccharomycetaceae</taxon>
        <taxon>Arxiozyma</taxon>
    </lineage>
</organism>
<feature type="compositionally biased region" description="Basic and acidic residues" evidence="1">
    <location>
        <begin position="541"/>
        <end position="550"/>
    </location>
</feature>
<dbReference type="AlphaFoldDB" id="A0AAN7ZSL3"/>